<dbReference type="EMBL" id="HBUF01348800">
    <property type="protein sequence ID" value="CAG6711969.1"/>
    <property type="molecule type" value="Transcribed_RNA"/>
</dbReference>
<sequence length="130" mass="14128">MLGVVVLMSEELLFAIETEFEVGELIEGSFACSNKVWIVVPLWLDKLFAGDDWGGDFTEALFAAAEVVGVDGVGLGVGSRALTGELEFIVNISALPSIGFQRKSSCRYLDNDKCCRLSFGHTNRTVNFLS</sequence>
<dbReference type="EMBL" id="HBUF01531923">
    <property type="protein sequence ID" value="CAG6752072.1"/>
    <property type="molecule type" value="Transcribed_RNA"/>
</dbReference>
<protein>
    <submittedName>
        <fullName evidence="1">Uncharacterized protein</fullName>
    </submittedName>
</protein>
<name>A0A8D8UZX2_9HEMI</name>
<dbReference type="EMBL" id="HBUF01348801">
    <property type="protein sequence ID" value="CAG6711972.1"/>
    <property type="molecule type" value="Transcribed_RNA"/>
</dbReference>
<dbReference type="AlphaFoldDB" id="A0A8D8UZX2"/>
<reference evidence="1" key="1">
    <citation type="submission" date="2021-05" db="EMBL/GenBank/DDBJ databases">
        <authorList>
            <person name="Alioto T."/>
            <person name="Alioto T."/>
            <person name="Gomez Garrido J."/>
        </authorList>
    </citation>
    <scope>NUCLEOTIDE SEQUENCE</scope>
</reference>
<proteinExistence type="predicted"/>
<dbReference type="EMBL" id="HBUF01531924">
    <property type="protein sequence ID" value="CAG6752075.1"/>
    <property type="molecule type" value="Transcribed_RNA"/>
</dbReference>
<accession>A0A8D8UZX2</accession>
<dbReference type="EMBL" id="HBUF01028131">
    <property type="protein sequence ID" value="CAG6613642.1"/>
    <property type="molecule type" value="Transcribed_RNA"/>
</dbReference>
<organism evidence="1">
    <name type="scientific">Cacopsylla melanoneura</name>
    <dbReference type="NCBI Taxonomy" id="428564"/>
    <lineage>
        <taxon>Eukaryota</taxon>
        <taxon>Metazoa</taxon>
        <taxon>Ecdysozoa</taxon>
        <taxon>Arthropoda</taxon>
        <taxon>Hexapoda</taxon>
        <taxon>Insecta</taxon>
        <taxon>Pterygota</taxon>
        <taxon>Neoptera</taxon>
        <taxon>Paraneoptera</taxon>
        <taxon>Hemiptera</taxon>
        <taxon>Sternorrhyncha</taxon>
        <taxon>Psylloidea</taxon>
        <taxon>Psyllidae</taxon>
        <taxon>Psyllinae</taxon>
        <taxon>Cacopsylla</taxon>
    </lineage>
</organism>
<evidence type="ECO:0000313" key="1">
    <source>
        <dbReference type="EMBL" id="CAG6711972.1"/>
    </source>
</evidence>